<dbReference type="EMBL" id="BQKI01000079">
    <property type="protein sequence ID" value="GJN27028.1"/>
    <property type="molecule type" value="Genomic_DNA"/>
</dbReference>
<proteinExistence type="predicted"/>
<accession>A0AAV5EUF3</accession>
<reference evidence="2" key="1">
    <citation type="journal article" date="2018" name="DNA Res.">
        <title>Multiple hybrid de novo genome assembly of finger millet, an orphan allotetraploid crop.</title>
        <authorList>
            <person name="Hatakeyama M."/>
            <person name="Aluri S."/>
            <person name="Balachadran M.T."/>
            <person name="Sivarajan S.R."/>
            <person name="Patrignani A."/>
            <person name="Gruter S."/>
            <person name="Poveda L."/>
            <person name="Shimizu-Inatsugi R."/>
            <person name="Baeten J."/>
            <person name="Francoijs K.J."/>
            <person name="Nataraja K.N."/>
            <person name="Reddy Y.A.N."/>
            <person name="Phadnis S."/>
            <person name="Ravikumar R.L."/>
            <person name="Schlapbach R."/>
            <person name="Sreeman S.M."/>
            <person name="Shimizu K.K."/>
        </authorList>
    </citation>
    <scope>NUCLEOTIDE SEQUENCE</scope>
</reference>
<dbReference type="AlphaFoldDB" id="A0AAV5EUF3"/>
<name>A0AAV5EUF3_ELECO</name>
<comment type="caution">
    <text evidence="2">The sequence shown here is derived from an EMBL/GenBank/DDBJ whole genome shotgun (WGS) entry which is preliminary data.</text>
</comment>
<dbReference type="InterPro" id="IPR036397">
    <property type="entry name" value="RNaseH_sf"/>
</dbReference>
<reference evidence="2" key="2">
    <citation type="submission" date="2021-12" db="EMBL/GenBank/DDBJ databases">
        <title>Resequencing data analysis of finger millet.</title>
        <authorList>
            <person name="Hatakeyama M."/>
            <person name="Aluri S."/>
            <person name="Balachadran M.T."/>
            <person name="Sivarajan S.R."/>
            <person name="Poveda L."/>
            <person name="Shimizu-Inatsugi R."/>
            <person name="Schlapbach R."/>
            <person name="Sreeman S.M."/>
            <person name="Shimizu K.K."/>
        </authorList>
    </citation>
    <scope>NUCLEOTIDE SEQUENCE</scope>
</reference>
<dbReference type="Proteomes" id="UP001054889">
    <property type="component" value="Unassembled WGS sequence"/>
</dbReference>
<evidence type="ECO:0000313" key="3">
    <source>
        <dbReference type="Proteomes" id="UP001054889"/>
    </source>
</evidence>
<feature type="region of interest" description="Disordered" evidence="1">
    <location>
        <begin position="130"/>
        <end position="165"/>
    </location>
</feature>
<protein>
    <submittedName>
        <fullName evidence="2">Uncharacterized protein</fullName>
    </submittedName>
</protein>
<dbReference type="SUPFAM" id="SSF53098">
    <property type="entry name" value="Ribonuclease H-like"/>
    <property type="match status" value="1"/>
</dbReference>
<dbReference type="InterPro" id="IPR012337">
    <property type="entry name" value="RNaseH-like_sf"/>
</dbReference>
<feature type="compositionally biased region" description="Polar residues" evidence="1">
    <location>
        <begin position="148"/>
        <end position="165"/>
    </location>
</feature>
<gene>
    <name evidence="2" type="primary">gb15006</name>
    <name evidence="2" type="ORF">PR202_gb15006</name>
</gene>
<organism evidence="2 3">
    <name type="scientific">Eleusine coracana subsp. coracana</name>
    <dbReference type="NCBI Taxonomy" id="191504"/>
    <lineage>
        <taxon>Eukaryota</taxon>
        <taxon>Viridiplantae</taxon>
        <taxon>Streptophyta</taxon>
        <taxon>Embryophyta</taxon>
        <taxon>Tracheophyta</taxon>
        <taxon>Spermatophyta</taxon>
        <taxon>Magnoliopsida</taxon>
        <taxon>Liliopsida</taxon>
        <taxon>Poales</taxon>
        <taxon>Poaceae</taxon>
        <taxon>PACMAD clade</taxon>
        <taxon>Chloridoideae</taxon>
        <taxon>Cynodonteae</taxon>
        <taxon>Eleusininae</taxon>
        <taxon>Eleusine</taxon>
    </lineage>
</organism>
<evidence type="ECO:0000313" key="2">
    <source>
        <dbReference type="EMBL" id="GJN27028.1"/>
    </source>
</evidence>
<sequence>MRVKIAAAACRHRSNSRRTGWKQESAVLESCARRTRHKVWANGLLEAVFLLPKLCLTESTQHLEQCLLVRPFDCKWAHHHRVASKHLGRVAMLQLCSGSSCLVLQLLYARPVPECLRRLLLDPPCGWSASARPPHGSPPTTRLPAPWLSSSRARAEKLQNTAWLP</sequence>
<dbReference type="GO" id="GO:0003676">
    <property type="term" value="F:nucleic acid binding"/>
    <property type="evidence" value="ECO:0007669"/>
    <property type="project" value="InterPro"/>
</dbReference>
<evidence type="ECO:0000256" key="1">
    <source>
        <dbReference type="SAM" id="MobiDB-lite"/>
    </source>
</evidence>
<dbReference type="Gene3D" id="3.30.420.10">
    <property type="entry name" value="Ribonuclease H-like superfamily/Ribonuclease H"/>
    <property type="match status" value="1"/>
</dbReference>
<keyword evidence="3" id="KW-1185">Reference proteome</keyword>